<dbReference type="PANTHER" id="PTHR12978">
    <property type="entry name" value="HISTIDINE TRIAD HIT PROTEIN MEMBER"/>
    <property type="match status" value="1"/>
</dbReference>
<keyword evidence="9 15" id="KW-0507">mRNA processing</keyword>
<evidence type="ECO:0000256" key="14">
    <source>
        <dbReference type="ARBA" id="ARBA00048222"/>
    </source>
</evidence>
<accession>F6WQE3</accession>
<dbReference type="GO" id="GO:0008380">
    <property type="term" value="P:RNA splicing"/>
    <property type="evidence" value="ECO:0007669"/>
    <property type="project" value="UniProtKB-KW"/>
</dbReference>
<feature type="binding site" evidence="17">
    <location>
        <position position="178"/>
    </location>
    <ligand>
        <name>substrate</name>
    </ligand>
</feature>
<dbReference type="Pfam" id="PF11969">
    <property type="entry name" value="DcpS_C"/>
    <property type="match status" value="1"/>
</dbReference>
<sequence length="310" mass="35628">NGDATASRKSLSGVELVSVLNDKTSQKAIFVHGRIASAKSEQTADDAVILLEKKPFNQSQLQEILSSQTKLTVDLENDIYSTYTAYPPPLVSDIKATIICPAAEKHIRKYMKQKLTVVRETKEDYLNITMPFLEKQIASNVFNLQWVFNILEHKAETERVLFEDDNKNTGFMLMPDMKWDRSDVKSLYVMALPHKRGLKSIRDLTAEHIPLLENIQTKGLEVIEKLFKIPANELRVYFHYQPSYYHLHVHINHIELDLPGTEALRAHLLSDVIENLKLTGDYYQNKTFTFVLQENNFLFTEFAKANKALN</sequence>
<dbReference type="Gene3D" id="3.30.428.10">
    <property type="entry name" value="HIT-like"/>
    <property type="match status" value="1"/>
</dbReference>
<dbReference type="Proteomes" id="UP000008144">
    <property type="component" value="Chromosome 1"/>
</dbReference>
<dbReference type="AlphaFoldDB" id="F6WQE3"/>
<keyword evidence="7" id="KW-0963">Cytoplasm</keyword>
<evidence type="ECO:0000256" key="15">
    <source>
        <dbReference type="PIRNR" id="PIRNR028973"/>
    </source>
</evidence>
<dbReference type="InterPro" id="IPR011145">
    <property type="entry name" value="Scavenger_mRNA_decap_enz_N"/>
</dbReference>
<evidence type="ECO:0000256" key="17">
    <source>
        <dbReference type="PIRSR" id="PIRSR028973-2"/>
    </source>
</evidence>
<name>F6WQE3_CIOIN</name>
<keyword evidence="10 15" id="KW-0378">Hydrolase</keyword>
<dbReference type="FunCoup" id="F6WQE3">
    <property type="interactions" value="719"/>
</dbReference>
<dbReference type="InParanoid" id="F6WQE3"/>
<dbReference type="GO" id="GO:0006397">
    <property type="term" value="P:mRNA processing"/>
    <property type="evidence" value="ECO:0007669"/>
    <property type="project" value="UniProtKB-KW"/>
</dbReference>
<dbReference type="OMA" id="HVHINPI"/>
<dbReference type="InterPro" id="IPR008594">
    <property type="entry name" value="DcpS/DCS2"/>
</dbReference>
<evidence type="ECO:0000256" key="5">
    <source>
        <dbReference type="ARBA" id="ARBA00012520"/>
    </source>
</evidence>
<evidence type="ECO:0000256" key="9">
    <source>
        <dbReference type="ARBA" id="ARBA00022664"/>
    </source>
</evidence>
<dbReference type="PIRSF" id="PIRSF028973">
    <property type="entry name" value="Scavenger_mRNA_decap_enz"/>
    <property type="match status" value="1"/>
</dbReference>
<keyword evidence="11" id="KW-0007">Acetylation</keyword>
<dbReference type="FunFam" id="3.30.428.10:FF:000006">
    <property type="entry name" value="m7GpppX diphosphatase"/>
    <property type="match status" value="1"/>
</dbReference>
<proteinExistence type="inferred from homology"/>
<comment type="function">
    <text evidence="15">Decapping scavenger enzyme that catalyzes the cleavage of a residual cap structure following the degradation of mRNAs by the 3'-&gt;5' exosome-mediated mRNA decay pathway.</text>
</comment>
<reference evidence="18" key="4">
    <citation type="submission" date="2025-09" db="UniProtKB">
        <authorList>
            <consortium name="Ensembl"/>
        </authorList>
    </citation>
    <scope>IDENTIFICATION</scope>
</reference>
<feature type="active site" description="Nucleophile" evidence="16">
    <location>
        <position position="248"/>
    </location>
</feature>
<dbReference type="GO" id="GO:0000932">
    <property type="term" value="C:P-body"/>
    <property type="evidence" value="ECO:0000318"/>
    <property type="project" value="GO_Central"/>
</dbReference>
<comment type="similarity">
    <text evidence="3 15">Belongs to the HIT family.</text>
</comment>
<dbReference type="GO" id="GO:0005634">
    <property type="term" value="C:nucleus"/>
    <property type="evidence" value="ECO:0000318"/>
    <property type="project" value="GO_Central"/>
</dbReference>
<dbReference type="Ensembl" id="ENSCINT00000009461.3">
    <property type="protein sequence ID" value="ENSCINP00000009461.3"/>
    <property type="gene ID" value="ENSCING00000004583.3"/>
</dbReference>
<reference evidence="19" key="1">
    <citation type="journal article" date="2002" name="Science">
        <title>The draft genome of Ciona intestinalis: insights into chordate and vertebrate origins.</title>
        <authorList>
            <person name="Dehal P."/>
            <person name="Satou Y."/>
            <person name="Campbell R.K."/>
            <person name="Chapman J."/>
            <person name="Degnan B."/>
            <person name="De Tomaso A."/>
            <person name="Davidson B."/>
            <person name="Di Gregorio A."/>
            <person name="Gelpke M."/>
            <person name="Goodstein D.M."/>
            <person name="Harafuji N."/>
            <person name="Hastings K.E."/>
            <person name="Ho I."/>
            <person name="Hotta K."/>
            <person name="Huang W."/>
            <person name="Kawashima T."/>
            <person name="Lemaire P."/>
            <person name="Martinez D."/>
            <person name="Meinertzhagen I.A."/>
            <person name="Necula S."/>
            <person name="Nonaka M."/>
            <person name="Putnam N."/>
            <person name="Rash S."/>
            <person name="Saiga H."/>
            <person name="Satake M."/>
            <person name="Terry A."/>
            <person name="Yamada L."/>
            <person name="Wang H.G."/>
            <person name="Awazu S."/>
            <person name="Azumi K."/>
            <person name="Boore J."/>
            <person name="Branno M."/>
            <person name="Chin-Bow S."/>
            <person name="DeSantis R."/>
            <person name="Doyle S."/>
            <person name="Francino P."/>
            <person name="Keys D.N."/>
            <person name="Haga S."/>
            <person name="Hayashi H."/>
            <person name="Hino K."/>
            <person name="Imai K.S."/>
            <person name="Inaba K."/>
            <person name="Kano S."/>
            <person name="Kobayashi K."/>
            <person name="Kobayashi M."/>
            <person name="Lee B.I."/>
            <person name="Makabe K.W."/>
            <person name="Manohar C."/>
            <person name="Matassi G."/>
            <person name="Medina M."/>
            <person name="Mochizuki Y."/>
            <person name="Mount S."/>
            <person name="Morishita T."/>
            <person name="Miura S."/>
            <person name="Nakayama A."/>
            <person name="Nishizaka S."/>
            <person name="Nomoto H."/>
            <person name="Ohta F."/>
            <person name="Oishi K."/>
            <person name="Rigoutsos I."/>
            <person name="Sano M."/>
            <person name="Sasaki A."/>
            <person name="Sasakura Y."/>
            <person name="Shoguchi E."/>
            <person name="Shin-i T."/>
            <person name="Spagnuolo A."/>
            <person name="Stainier D."/>
            <person name="Suzuki M.M."/>
            <person name="Tassy O."/>
            <person name="Takatori N."/>
            <person name="Tokuoka M."/>
            <person name="Yagi K."/>
            <person name="Yoshizaki F."/>
            <person name="Wada S."/>
            <person name="Zhang C."/>
            <person name="Hyatt P.D."/>
            <person name="Larimer F."/>
            <person name="Detter C."/>
            <person name="Doggett N."/>
            <person name="Glavina T."/>
            <person name="Hawkins T."/>
            <person name="Richardson P."/>
            <person name="Lucas S."/>
            <person name="Kohara Y."/>
            <person name="Levine M."/>
            <person name="Satoh N."/>
            <person name="Rokhsar D.S."/>
        </authorList>
    </citation>
    <scope>NUCLEOTIDE SEQUENCE [LARGE SCALE GENOMIC DNA]</scope>
</reference>
<evidence type="ECO:0000256" key="12">
    <source>
        <dbReference type="ARBA" id="ARBA00023187"/>
    </source>
</evidence>
<dbReference type="STRING" id="7719.ENSCINP00000009461"/>
<feature type="binding site" evidence="17">
    <location>
        <begin position="239"/>
        <end position="250"/>
    </location>
    <ligand>
        <name>substrate</name>
    </ligand>
</feature>
<evidence type="ECO:0000256" key="16">
    <source>
        <dbReference type="PIRSR" id="PIRSR028973-1"/>
    </source>
</evidence>
<dbReference type="GO" id="GO:0140932">
    <property type="term" value="F:5'-(N(7)-methyl 5'-triphosphoguanosine)-[mRNA] diphosphatase activity"/>
    <property type="evidence" value="ECO:0007669"/>
    <property type="project" value="UniProtKB-EC"/>
</dbReference>
<dbReference type="GO" id="GO:0000340">
    <property type="term" value="F:RNA 7-methylguanosine cap binding"/>
    <property type="evidence" value="ECO:0000318"/>
    <property type="project" value="GO_Central"/>
</dbReference>
<reference evidence="18" key="2">
    <citation type="journal article" date="2008" name="Genome Biol.">
        <title>Improved genome assembly and evidence-based global gene model set for the chordate Ciona intestinalis: new insight into intron and operon populations.</title>
        <authorList>
            <person name="Satou Y."/>
            <person name="Mineta K."/>
            <person name="Ogasawara M."/>
            <person name="Sasakura Y."/>
            <person name="Shoguchi E."/>
            <person name="Ueno K."/>
            <person name="Yamada L."/>
            <person name="Matsumoto J."/>
            <person name="Wasserscheid J."/>
            <person name="Dewar K."/>
            <person name="Wiley G.B."/>
            <person name="Macmil S.L."/>
            <person name="Roe B.A."/>
            <person name="Zeller R.W."/>
            <person name="Hastings K.E."/>
            <person name="Lemaire P."/>
            <person name="Lindquist E."/>
            <person name="Endo T."/>
            <person name="Hotta K."/>
            <person name="Inaba K."/>
        </authorList>
    </citation>
    <scope>NUCLEOTIDE SEQUENCE [LARGE SCALE GENOMIC DNA]</scope>
    <source>
        <strain evidence="18">wild type</strain>
    </source>
</reference>
<dbReference type="EC" id="3.6.1.59" evidence="5 15"/>
<feature type="binding site" evidence="17">
    <location>
        <position position="146"/>
    </location>
    <ligand>
        <name>substrate</name>
    </ligand>
</feature>
<evidence type="ECO:0000256" key="1">
    <source>
        <dbReference type="ARBA" id="ARBA00004123"/>
    </source>
</evidence>
<dbReference type="SUPFAM" id="SSF102860">
    <property type="entry name" value="mRNA decapping enzyme DcpS N-terminal domain"/>
    <property type="match status" value="1"/>
</dbReference>
<evidence type="ECO:0000256" key="13">
    <source>
        <dbReference type="ARBA" id="ARBA00023242"/>
    </source>
</evidence>
<evidence type="ECO:0000256" key="6">
    <source>
        <dbReference type="ARBA" id="ARBA00015636"/>
    </source>
</evidence>
<keyword evidence="19" id="KW-1185">Reference proteome</keyword>
<dbReference type="Gene3D" id="3.30.200.40">
    <property type="entry name" value="Scavenger mRNA decapping enzyme, N-terminal domain"/>
    <property type="match status" value="1"/>
</dbReference>
<dbReference type="EMBL" id="EAAA01000296">
    <property type="status" value="NOT_ANNOTATED_CDS"/>
    <property type="molecule type" value="Genomic_DNA"/>
</dbReference>
<dbReference type="GO" id="GO:0000290">
    <property type="term" value="P:deadenylation-dependent decapping of nuclear-transcribed mRNA"/>
    <property type="evidence" value="ECO:0000318"/>
    <property type="project" value="GO_Central"/>
</dbReference>
<evidence type="ECO:0000313" key="19">
    <source>
        <dbReference type="Proteomes" id="UP000008144"/>
    </source>
</evidence>
<reference evidence="18" key="3">
    <citation type="submission" date="2025-08" db="UniProtKB">
        <authorList>
            <consortium name="Ensembl"/>
        </authorList>
    </citation>
    <scope>IDENTIFICATION</scope>
</reference>
<dbReference type="Pfam" id="PF05652">
    <property type="entry name" value="DcpS"/>
    <property type="match status" value="1"/>
</dbReference>
<feature type="binding site" evidence="17">
    <location>
        <position position="156"/>
    </location>
    <ligand>
        <name>substrate</name>
    </ligand>
</feature>
<protein>
    <recommendedName>
        <fullName evidence="6 15">m7GpppX diphosphatase</fullName>
        <ecNumber evidence="5 15">3.6.1.59</ecNumber>
    </recommendedName>
</protein>
<dbReference type="GeneTree" id="ENSGT00390000003924"/>
<evidence type="ECO:0000313" key="18">
    <source>
        <dbReference type="Ensembl" id="ENSCINP00000009461.3"/>
    </source>
</evidence>
<dbReference type="SUPFAM" id="SSF54197">
    <property type="entry name" value="HIT-like"/>
    <property type="match status" value="1"/>
</dbReference>
<dbReference type="HOGENOM" id="CLU_041045_1_0_1"/>
<keyword evidence="8" id="KW-0597">Phosphoprotein</keyword>
<evidence type="ECO:0000256" key="2">
    <source>
        <dbReference type="ARBA" id="ARBA00004496"/>
    </source>
</evidence>
<dbReference type="PANTHER" id="PTHR12978:SF0">
    <property type="entry name" value="M7GPPPX DIPHOSPHATASE"/>
    <property type="match status" value="1"/>
</dbReference>
<feature type="binding site" evidence="17">
    <location>
        <position position="176"/>
    </location>
    <ligand>
        <name>substrate</name>
    </ligand>
</feature>
<comment type="catalytic activity">
    <reaction evidence="14 15">
        <text>a 5'-end (N(7)-methyl 5'-triphosphoguanosine)-ribonucleoside in mRNA + H2O = N(7)-methyl-GMP + a 5'-end diphospho-ribonucleoside in mRNA + 2 H(+)</text>
        <dbReference type="Rhea" id="RHEA:65388"/>
        <dbReference type="Rhea" id="RHEA-COMP:17165"/>
        <dbReference type="Rhea" id="RHEA-COMP:17167"/>
        <dbReference type="ChEBI" id="CHEBI:15377"/>
        <dbReference type="ChEBI" id="CHEBI:15378"/>
        <dbReference type="ChEBI" id="CHEBI:58285"/>
        <dbReference type="ChEBI" id="CHEBI:156461"/>
        <dbReference type="ChEBI" id="CHEBI:167616"/>
        <dbReference type="EC" id="3.6.1.59"/>
    </reaction>
</comment>
<keyword evidence="13 15" id="KW-0539">Nucleus</keyword>
<evidence type="ECO:0000256" key="7">
    <source>
        <dbReference type="ARBA" id="ARBA00022490"/>
    </source>
</evidence>
<comment type="subcellular location">
    <subcellularLocation>
        <location evidence="2">Cytoplasm</location>
    </subcellularLocation>
    <subcellularLocation>
        <location evidence="1 15">Nucleus</location>
    </subcellularLocation>
</comment>
<evidence type="ECO:0000256" key="10">
    <source>
        <dbReference type="ARBA" id="ARBA00022801"/>
    </source>
</evidence>
<organism evidence="18 19">
    <name type="scientific">Ciona intestinalis</name>
    <name type="common">Transparent sea squirt</name>
    <name type="synonym">Ascidia intestinalis</name>
    <dbReference type="NCBI Taxonomy" id="7719"/>
    <lineage>
        <taxon>Eukaryota</taxon>
        <taxon>Metazoa</taxon>
        <taxon>Chordata</taxon>
        <taxon>Tunicata</taxon>
        <taxon>Ascidiacea</taxon>
        <taxon>Phlebobranchia</taxon>
        <taxon>Cionidae</taxon>
        <taxon>Ciona</taxon>
    </lineage>
</organism>
<evidence type="ECO:0000256" key="8">
    <source>
        <dbReference type="ARBA" id="ARBA00022553"/>
    </source>
</evidence>
<keyword evidence="12" id="KW-0508">mRNA splicing</keyword>
<dbReference type="FunFam" id="3.30.200.40:FF:000001">
    <property type="entry name" value="m7GpppX diphosphatase"/>
    <property type="match status" value="1"/>
</dbReference>
<evidence type="ECO:0000256" key="4">
    <source>
        <dbReference type="ARBA" id="ARBA00011140"/>
    </source>
</evidence>
<evidence type="ECO:0000256" key="3">
    <source>
        <dbReference type="ARBA" id="ARBA00010208"/>
    </source>
</evidence>
<comment type="subunit">
    <text evidence="4">Homodimer. Associates with components of the exosome multienzyme ribonuclease complex, such as EXOSC3 and EXOSC4. Interacts with NDOR1.</text>
</comment>
<evidence type="ECO:0000256" key="11">
    <source>
        <dbReference type="ARBA" id="ARBA00022990"/>
    </source>
</evidence>
<dbReference type="InterPro" id="IPR036265">
    <property type="entry name" value="HIT-like_sf"/>
</dbReference>